<dbReference type="CDD" id="cd04651">
    <property type="entry name" value="LbH_G1P_AT_C"/>
    <property type="match status" value="1"/>
</dbReference>
<reference evidence="12 13" key="1">
    <citation type="submission" date="2017-01" db="EMBL/GenBank/DDBJ databases">
        <authorList>
            <person name="Varghese N."/>
            <person name="Submissions S."/>
        </authorList>
    </citation>
    <scope>NUCLEOTIDE SEQUENCE [LARGE SCALE GENOMIC DNA]</scope>
    <source>
        <strain evidence="12 13">DSM 44280</strain>
    </source>
</reference>
<dbReference type="Pfam" id="PF24894">
    <property type="entry name" value="Hexapep_GlmU"/>
    <property type="match status" value="1"/>
</dbReference>
<dbReference type="InterPro" id="IPR005835">
    <property type="entry name" value="NTP_transferase_dom"/>
</dbReference>
<dbReference type="NCBIfam" id="NF001947">
    <property type="entry name" value="PRK00725.1"/>
    <property type="match status" value="1"/>
</dbReference>
<protein>
    <recommendedName>
        <fullName evidence="9">Glucose-1-phosphate adenylyltransferase</fullName>
        <ecNumber evidence="9">2.7.7.27</ecNumber>
    </recommendedName>
    <alternativeName>
        <fullName evidence="9">ADP-glucose pyrophosphorylase</fullName>
        <shortName evidence="9">ADPGlc PPase</shortName>
    </alternativeName>
    <alternativeName>
        <fullName evidence="9">ADP-glucose synthase</fullName>
    </alternativeName>
</protein>
<feature type="domain" description="Nucleotidyl transferase" evidence="10">
    <location>
        <begin position="32"/>
        <end position="300"/>
    </location>
</feature>
<comment type="function">
    <text evidence="9">Involved in the biosynthesis of ADP-glucose, a building block required for the elongation reactions to produce glycogen. Catalyzes the reaction between ATP and alpha-D-glucose 1-phosphate (G1P) to produce pyrophosphate and ADP-Glc.</text>
</comment>
<evidence type="ECO:0000313" key="12">
    <source>
        <dbReference type="EMBL" id="SIQ05902.1"/>
    </source>
</evidence>
<evidence type="ECO:0000259" key="11">
    <source>
        <dbReference type="Pfam" id="PF24894"/>
    </source>
</evidence>
<keyword evidence="4 9" id="KW-0548">Nucleotidyltransferase</keyword>
<dbReference type="SUPFAM" id="SSF53448">
    <property type="entry name" value="Nucleotide-diphospho-sugar transferases"/>
    <property type="match status" value="1"/>
</dbReference>
<evidence type="ECO:0000256" key="1">
    <source>
        <dbReference type="ARBA" id="ARBA00010443"/>
    </source>
</evidence>
<gene>
    <name evidence="9" type="primary">glgC</name>
    <name evidence="12" type="ORF">SAMN05421802_10571</name>
</gene>
<keyword evidence="8 9" id="KW-0119">Carbohydrate metabolism</keyword>
<dbReference type="Pfam" id="PF00483">
    <property type="entry name" value="NTP_transferase"/>
    <property type="match status" value="1"/>
</dbReference>
<sequence length="428" mass="46520">MTAEPTYPRDSLQGPEFLISLVSMKSQPRVLAIVLAGGEGKRLFPLTADRAKPAVPFGGNYRLIDFVLSNLVNAGYMRIAVLTQYKSHSLDRHVATAWNVSGPTQQYIASVPAQQRRGKRWYSGSADAIVQSLNLIYDDAPDYVLVFGADHVYRMDPSQMVEDHIASGKAATVAGIRVPRSEAHAFGCIQAADDGTITEFLEKPADPPGTPDDPETTFASMGNYCFSTEALIQALLEDEQNEDSAHDMGGDIIPYFVAQGEANVYDFSRNEVPGATERDRGYWRDVGTVDSFYEAHMDLISSHPVFNLYNKAWPIHATEEDNLPPAKFVMGGIAQESIVASGSIISGATVRNSVLSTDVRVEEGGTVEGSVLMPGVRVGKGAVVRHCILDKNVYVSDGEIIGVDPERDRERFNVSDSGVVCVGKNEVI</sequence>
<comment type="similarity">
    <text evidence="1 9">Belongs to the bacterial/plant glucose-1-phosphate adenylyltransferase family.</text>
</comment>
<feature type="binding site" evidence="9">
    <location>
        <position position="187"/>
    </location>
    <ligand>
        <name>alpha-D-glucose 1-phosphate</name>
        <dbReference type="ChEBI" id="CHEBI:58601"/>
    </ligand>
</feature>
<feature type="site" description="Could play a key role in the communication between the regulatory and the substrate sites" evidence="9">
    <location>
        <position position="121"/>
    </location>
</feature>
<keyword evidence="6 9" id="KW-0067">ATP-binding</keyword>
<dbReference type="InterPro" id="IPR011004">
    <property type="entry name" value="Trimer_LpxA-like_sf"/>
</dbReference>
<feature type="binding site" evidence="9">
    <location>
        <position position="122"/>
    </location>
    <ligand>
        <name>alpha-D-glucose 1-phosphate</name>
        <dbReference type="ChEBI" id="CHEBI:58601"/>
    </ligand>
</feature>
<evidence type="ECO:0000256" key="7">
    <source>
        <dbReference type="ARBA" id="ARBA00023056"/>
    </source>
</evidence>
<dbReference type="Gene3D" id="3.90.550.10">
    <property type="entry name" value="Spore Coat Polysaccharide Biosynthesis Protein SpsA, Chain A"/>
    <property type="match status" value="1"/>
</dbReference>
<dbReference type="GO" id="GO:0008878">
    <property type="term" value="F:glucose-1-phosphate adenylyltransferase activity"/>
    <property type="evidence" value="ECO:0007669"/>
    <property type="project" value="UniProtKB-UniRule"/>
</dbReference>
<dbReference type="PROSITE" id="PS00808">
    <property type="entry name" value="ADP_GLC_PYROPHOSPH_1"/>
    <property type="match status" value="1"/>
</dbReference>
<evidence type="ECO:0000313" key="13">
    <source>
        <dbReference type="Proteomes" id="UP000185547"/>
    </source>
</evidence>
<evidence type="ECO:0000256" key="2">
    <source>
        <dbReference type="ARBA" id="ARBA00022600"/>
    </source>
</evidence>
<dbReference type="NCBIfam" id="TIGR02091">
    <property type="entry name" value="glgC"/>
    <property type="match status" value="1"/>
</dbReference>
<comment type="pathway">
    <text evidence="9">Glycan biosynthesis; glycogen biosynthesis.</text>
</comment>
<dbReference type="GO" id="GO:0005978">
    <property type="term" value="P:glycogen biosynthetic process"/>
    <property type="evidence" value="ECO:0007669"/>
    <property type="project" value="UniProtKB-UniRule"/>
</dbReference>
<evidence type="ECO:0000256" key="6">
    <source>
        <dbReference type="ARBA" id="ARBA00022840"/>
    </source>
</evidence>
<organism evidence="12 13">
    <name type="scientific">Corynebacterium afermentans</name>
    <dbReference type="NCBI Taxonomy" id="38286"/>
    <lineage>
        <taxon>Bacteria</taxon>
        <taxon>Bacillati</taxon>
        <taxon>Actinomycetota</taxon>
        <taxon>Actinomycetes</taxon>
        <taxon>Mycobacteriales</taxon>
        <taxon>Corynebacteriaceae</taxon>
        <taxon>Corynebacterium</taxon>
    </lineage>
</organism>
<dbReference type="EMBL" id="FTMH01000005">
    <property type="protein sequence ID" value="SIQ05902.1"/>
    <property type="molecule type" value="Genomic_DNA"/>
</dbReference>
<feature type="site" description="Could play a key role in the communication between the regulatory and the substrate sites" evidence="9">
    <location>
        <position position="84"/>
    </location>
</feature>
<evidence type="ECO:0000256" key="4">
    <source>
        <dbReference type="ARBA" id="ARBA00022695"/>
    </source>
</evidence>
<dbReference type="InterPro" id="IPR023049">
    <property type="entry name" value="GlgC_bac"/>
</dbReference>
<evidence type="ECO:0000259" key="10">
    <source>
        <dbReference type="Pfam" id="PF00483"/>
    </source>
</evidence>
<feature type="domain" description="Glucose-1-phosphate adenylyltransferase/Bifunctional protein GlmU-like C-terminal hexapeptide" evidence="11">
    <location>
        <begin position="324"/>
        <end position="422"/>
    </location>
</feature>
<keyword evidence="7 9" id="KW-0320">Glycogen biosynthesis</keyword>
<keyword evidence="2 9" id="KW-0321">Glycogen metabolism</keyword>
<dbReference type="NCBIfam" id="NF002023">
    <property type="entry name" value="PRK00844.1"/>
    <property type="match status" value="1"/>
</dbReference>
<comment type="caution">
    <text evidence="12">The sequence shown here is derived from an EMBL/GenBank/DDBJ whole genome shotgun (WGS) entry which is preliminary data.</text>
</comment>
<dbReference type="InterPro" id="IPR056818">
    <property type="entry name" value="GlmU/GlgC-like_hexapep"/>
</dbReference>
<dbReference type="SUPFAM" id="SSF51161">
    <property type="entry name" value="Trimeric LpxA-like enzymes"/>
    <property type="match status" value="1"/>
</dbReference>
<comment type="catalytic activity">
    <reaction evidence="9">
        <text>alpha-D-glucose 1-phosphate + ATP + H(+) = ADP-alpha-D-glucose + diphosphate</text>
        <dbReference type="Rhea" id="RHEA:12120"/>
        <dbReference type="ChEBI" id="CHEBI:15378"/>
        <dbReference type="ChEBI" id="CHEBI:30616"/>
        <dbReference type="ChEBI" id="CHEBI:33019"/>
        <dbReference type="ChEBI" id="CHEBI:57498"/>
        <dbReference type="ChEBI" id="CHEBI:58601"/>
        <dbReference type="EC" id="2.7.7.27"/>
    </reaction>
</comment>
<accession>A0A9X8R1U2</accession>
<comment type="subunit">
    <text evidence="9">Homotetramer.</text>
</comment>
<feature type="binding site" evidence="9">
    <location>
        <position position="220"/>
    </location>
    <ligand>
        <name>alpha-D-glucose 1-phosphate</name>
        <dbReference type="ChEBI" id="CHEBI:58601"/>
    </ligand>
</feature>
<keyword evidence="5 9" id="KW-0547">Nucleotide-binding</keyword>
<evidence type="ECO:0000256" key="8">
    <source>
        <dbReference type="ARBA" id="ARBA00023277"/>
    </source>
</evidence>
<evidence type="ECO:0000256" key="5">
    <source>
        <dbReference type="ARBA" id="ARBA00022741"/>
    </source>
</evidence>
<dbReference type="GO" id="GO:0005524">
    <property type="term" value="F:ATP binding"/>
    <property type="evidence" value="ECO:0007669"/>
    <property type="project" value="UniProtKB-KW"/>
</dbReference>
<dbReference type="InterPro" id="IPR029044">
    <property type="entry name" value="Nucleotide-diphossugar_trans"/>
</dbReference>
<dbReference type="Gene3D" id="2.160.10.10">
    <property type="entry name" value="Hexapeptide repeat proteins"/>
    <property type="match status" value="1"/>
</dbReference>
<keyword evidence="13" id="KW-1185">Reference proteome</keyword>
<evidence type="ECO:0000256" key="9">
    <source>
        <dbReference type="HAMAP-Rule" id="MF_00624"/>
    </source>
</evidence>
<dbReference type="PROSITE" id="PS00810">
    <property type="entry name" value="ADP_GLC_PYROPHOSPH_3"/>
    <property type="match status" value="1"/>
</dbReference>
<dbReference type="HAMAP" id="MF_00624">
    <property type="entry name" value="GlgC"/>
    <property type="match status" value="1"/>
</dbReference>
<dbReference type="InterPro" id="IPR011831">
    <property type="entry name" value="ADP-Glc_PPase"/>
</dbReference>
<dbReference type="PANTHER" id="PTHR43523">
    <property type="entry name" value="GLUCOSE-1-PHOSPHATE ADENYLYLTRANSFERASE-RELATED"/>
    <property type="match status" value="1"/>
</dbReference>
<dbReference type="InterPro" id="IPR005836">
    <property type="entry name" value="ADP_Glu_pyroP_CS"/>
</dbReference>
<dbReference type="AlphaFoldDB" id="A0A9X8R1U2"/>
<feature type="binding site" evidence="9">
    <location>
        <begin position="202"/>
        <end position="203"/>
    </location>
    <ligand>
        <name>alpha-D-glucose 1-phosphate</name>
        <dbReference type="ChEBI" id="CHEBI:58601"/>
    </ligand>
</feature>
<dbReference type="Proteomes" id="UP000185547">
    <property type="component" value="Unassembled WGS sequence"/>
</dbReference>
<dbReference type="CDD" id="cd02508">
    <property type="entry name" value="ADP_Glucose_PP"/>
    <property type="match status" value="1"/>
</dbReference>
<dbReference type="PROSITE" id="PS00809">
    <property type="entry name" value="ADP_GLC_PYROPHOSPH_2"/>
    <property type="match status" value="1"/>
</dbReference>
<evidence type="ECO:0000256" key="3">
    <source>
        <dbReference type="ARBA" id="ARBA00022679"/>
    </source>
</evidence>
<keyword evidence="3 9" id="KW-0808">Transferase</keyword>
<dbReference type="PANTHER" id="PTHR43523:SF2">
    <property type="entry name" value="GLUCOSE-1-PHOSPHATE ADENYLYLTRANSFERASE"/>
    <property type="match status" value="1"/>
</dbReference>
<proteinExistence type="inferred from homology"/>
<name>A0A9X8R1U2_9CORY</name>
<dbReference type="EC" id="2.7.7.27" evidence="9"/>